<sequence length="376" mass="39503">MTTDVWTTSFLAALAGPEVSLPFPPRSRAFANQTIRQSVRLRRAGTAVRIVLGNEFGRQPLVIDEIVVSGAAKHDVPALRHGVGRWHLAPGVTAASDPVPLPVDAGEELSISCFVAGTTEPATYLHSAQRTSEIAAGNQTSDRHLRSAQSSPSLYWIARVLVDAPAQGPVIVAIGDSITRGDFTTLDADQRYPDHLQRLLPAGAVVLNAGLGANRILRSGLGPPMAERFERDVLSVTETTHVIVMGGINDIALPKLLGESQPTAAVIVDGLNTLARRARERGISPLLGTITPVGESRIGDFVGSGNEDIRLAVNQAIRAQAEWPVVDFAAAVAEAGDADRLARSYDSGDGLHPNDAGARALAGEVDLNLLTGSASG</sequence>
<name>A0ABN2FU05_9ACTN</name>
<evidence type="ECO:0000313" key="2">
    <source>
        <dbReference type="EMBL" id="GAA1659000.1"/>
    </source>
</evidence>
<dbReference type="Proteomes" id="UP001500618">
    <property type="component" value="Unassembled WGS sequence"/>
</dbReference>
<dbReference type="InterPro" id="IPR053140">
    <property type="entry name" value="GDSL_Rv0518-like"/>
</dbReference>
<organism evidence="2 3">
    <name type="scientific">Fodinicola feengrottensis</name>
    <dbReference type="NCBI Taxonomy" id="435914"/>
    <lineage>
        <taxon>Bacteria</taxon>
        <taxon>Bacillati</taxon>
        <taxon>Actinomycetota</taxon>
        <taxon>Actinomycetes</taxon>
        <taxon>Mycobacteriales</taxon>
        <taxon>Fodinicola</taxon>
    </lineage>
</organism>
<dbReference type="RefSeq" id="WP_344306790.1">
    <property type="nucleotide sequence ID" value="NZ_BAAANY010000002.1"/>
</dbReference>
<evidence type="ECO:0000313" key="3">
    <source>
        <dbReference type="Proteomes" id="UP001500618"/>
    </source>
</evidence>
<keyword evidence="3" id="KW-1185">Reference proteome</keyword>
<dbReference type="PANTHER" id="PTHR43784">
    <property type="entry name" value="GDSL-LIKE LIPASE/ACYLHYDROLASE, PUTATIVE (AFU_ORTHOLOGUE AFUA_2G00820)-RELATED"/>
    <property type="match status" value="1"/>
</dbReference>
<dbReference type="EMBL" id="BAAANY010000002">
    <property type="protein sequence ID" value="GAA1659000.1"/>
    <property type="molecule type" value="Genomic_DNA"/>
</dbReference>
<dbReference type="PANTHER" id="PTHR43784:SF2">
    <property type="entry name" value="GDSL-LIKE LIPASE_ACYLHYDROLASE, PUTATIVE (AFU_ORTHOLOGUE AFUA_2G00820)-RELATED"/>
    <property type="match status" value="1"/>
</dbReference>
<dbReference type="InterPro" id="IPR036514">
    <property type="entry name" value="SGNH_hydro_sf"/>
</dbReference>
<keyword evidence="2" id="KW-0378">Hydrolase</keyword>
<dbReference type="SUPFAM" id="SSF52266">
    <property type="entry name" value="SGNH hydrolase"/>
    <property type="match status" value="1"/>
</dbReference>
<reference evidence="2 3" key="1">
    <citation type="journal article" date="2019" name="Int. J. Syst. Evol. Microbiol.">
        <title>The Global Catalogue of Microorganisms (GCM) 10K type strain sequencing project: providing services to taxonomists for standard genome sequencing and annotation.</title>
        <authorList>
            <consortium name="The Broad Institute Genomics Platform"/>
            <consortium name="The Broad Institute Genome Sequencing Center for Infectious Disease"/>
            <person name="Wu L."/>
            <person name="Ma J."/>
        </authorList>
    </citation>
    <scope>NUCLEOTIDE SEQUENCE [LARGE SCALE GENOMIC DNA]</scope>
    <source>
        <strain evidence="2 3">JCM 14718</strain>
    </source>
</reference>
<feature type="domain" description="SGNH hydrolase-type esterase" evidence="1">
    <location>
        <begin position="173"/>
        <end position="360"/>
    </location>
</feature>
<dbReference type="Pfam" id="PF13472">
    <property type="entry name" value="Lipase_GDSL_2"/>
    <property type="match status" value="1"/>
</dbReference>
<protein>
    <submittedName>
        <fullName evidence="2">SGNH/GDSL hydrolase family protein</fullName>
    </submittedName>
</protein>
<comment type="caution">
    <text evidence="2">The sequence shown here is derived from an EMBL/GenBank/DDBJ whole genome shotgun (WGS) entry which is preliminary data.</text>
</comment>
<gene>
    <name evidence="2" type="ORF">GCM10009765_05410</name>
</gene>
<dbReference type="Gene3D" id="3.40.50.1110">
    <property type="entry name" value="SGNH hydrolase"/>
    <property type="match status" value="1"/>
</dbReference>
<proteinExistence type="predicted"/>
<dbReference type="InterPro" id="IPR013830">
    <property type="entry name" value="SGNH_hydro"/>
</dbReference>
<accession>A0ABN2FU05</accession>
<dbReference type="GO" id="GO:0016787">
    <property type="term" value="F:hydrolase activity"/>
    <property type="evidence" value="ECO:0007669"/>
    <property type="project" value="UniProtKB-KW"/>
</dbReference>
<evidence type="ECO:0000259" key="1">
    <source>
        <dbReference type="Pfam" id="PF13472"/>
    </source>
</evidence>